<comment type="caution">
    <text evidence="4">The sequence shown here is derived from an EMBL/GenBank/DDBJ whole genome shotgun (WGS) entry which is preliminary data.</text>
</comment>
<keyword evidence="4" id="KW-0378">Hydrolase</keyword>
<protein>
    <submittedName>
        <fullName evidence="4">Subtilisin-like protease</fullName>
    </submittedName>
</protein>
<gene>
    <name evidence="4" type="primary">ARA12</name>
    <name evidence="4" type="ORF">QJS10_CPA06g01849</name>
</gene>
<dbReference type="InterPro" id="IPR045051">
    <property type="entry name" value="SBT"/>
</dbReference>
<dbReference type="GO" id="GO:0004252">
    <property type="term" value="F:serine-type endopeptidase activity"/>
    <property type="evidence" value="ECO:0007669"/>
    <property type="project" value="InterPro"/>
</dbReference>
<reference evidence="4" key="1">
    <citation type="journal article" date="2023" name="Nat. Commun.">
        <title>Diploid and tetraploid genomes of Acorus and the evolution of monocots.</title>
        <authorList>
            <person name="Ma L."/>
            <person name="Liu K.W."/>
            <person name="Li Z."/>
            <person name="Hsiao Y.Y."/>
            <person name="Qi Y."/>
            <person name="Fu T."/>
            <person name="Tang G.D."/>
            <person name="Zhang D."/>
            <person name="Sun W.H."/>
            <person name="Liu D.K."/>
            <person name="Li Y."/>
            <person name="Chen G.Z."/>
            <person name="Liu X.D."/>
            <person name="Liao X.Y."/>
            <person name="Jiang Y.T."/>
            <person name="Yu X."/>
            <person name="Hao Y."/>
            <person name="Huang J."/>
            <person name="Zhao X.W."/>
            <person name="Ke S."/>
            <person name="Chen Y.Y."/>
            <person name="Wu W.L."/>
            <person name="Hsu J.L."/>
            <person name="Lin Y.F."/>
            <person name="Huang M.D."/>
            <person name="Li C.Y."/>
            <person name="Huang L."/>
            <person name="Wang Z.W."/>
            <person name="Zhao X."/>
            <person name="Zhong W.Y."/>
            <person name="Peng D.H."/>
            <person name="Ahmad S."/>
            <person name="Lan S."/>
            <person name="Zhang J.S."/>
            <person name="Tsai W.C."/>
            <person name="Van de Peer Y."/>
            <person name="Liu Z.J."/>
        </authorList>
    </citation>
    <scope>NUCLEOTIDE SEQUENCE</scope>
    <source>
        <strain evidence="4">CP</strain>
    </source>
</reference>
<dbReference type="InterPro" id="IPR010259">
    <property type="entry name" value="S8pro/Inhibitor_I9"/>
</dbReference>
<dbReference type="SUPFAM" id="SSF52743">
    <property type="entry name" value="Subtilisin-like"/>
    <property type="match status" value="1"/>
</dbReference>
<name>A0AAV9EMP9_ACOCL</name>
<accession>A0AAV9EMP9</accession>
<dbReference type="Pfam" id="PF05922">
    <property type="entry name" value="Inhibitor_I9"/>
    <property type="match status" value="1"/>
</dbReference>
<comment type="similarity">
    <text evidence="1">Belongs to the peptidase S8 family.</text>
</comment>
<evidence type="ECO:0000313" key="4">
    <source>
        <dbReference type="EMBL" id="KAK1314908.1"/>
    </source>
</evidence>
<organism evidence="4 5">
    <name type="scientific">Acorus calamus</name>
    <name type="common">Sweet flag</name>
    <dbReference type="NCBI Taxonomy" id="4465"/>
    <lineage>
        <taxon>Eukaryota</taxon>
        <taxon>Viridiplantae</taxon>
        <taxon>Streptophyta</taxon>
        <taxon>Embryophyta</taxon>
        <taxon>Tracheophyta</taxon>
        <taxon>Spermatophyta</taxon>
        <taxon>Magnoliopsida</taxon>
        <taxon>Liliopsida</taxon>
        <taxon>Acoraceae</taxon>
        <taxon>Acorus</taxon>
    </lineage>
</organism>
<proteinExistence type="inferred from homology"/>
<feature type="domain" description="Inhibitor I9" evidence="3">
    <location>
        <begin position="29"/>
        <end position="105"/>
    </location>
</feature>
<dbReference type="Proteomes" id="UP001180020">
    <property type="component" value="Unassembled WGS sequence"/>
</dbReference>
<keyword evidence="4" id="KW-0645">Protease</keyword>
<sequence length="371" mass="39953">MVALTGSFSPITASYLLLLLYLLGDMPGTYLVHVLKPQKSSEFPEHRHRYDASLSSVTGRSAEILYTCETVVHGFSTHLTDSKASALADLPGVLVVLPEVRYKLHTARTPEFLGLDQNEGLMPSAGSNAGLSDVVVGMLDTNIWPERKSFGDTGLGPVLSSHTKASMGLINESRPSRNNDEHGIHTSTTAGGTFVPDASLLGYVPGTASGMTYKVCWVGGMLQLRHSIRHGQGGLRRGGCALRVSRWESSDYFRDSVAIDVFAAMESGILISRSSGNGGSGAPPLSNVTPWITTDGARTKPGGLQHHVRNIDVVPLREWARGAPQRGAPRVEPRRGPTCADDLRDKAGDKLIDVMTEMERSILPTVKFSEH</sequence>
<keyword evidence="5" id="KW-1185">Reference proteome</keyword>
<dbReference type="Gene3D" id="3.30.70.80">
    <property type="entry name" value="Peptidase S8 propeptide/proteinase inhibitor I9"/>
    <property type="match status" value="1"/>
</dbReference>
<evidence type="ECO:0000259" key="3">
    <source>
        <dbReference type="Pfam" id="PF05922"/>
    </source>
</evidence>
<evidence type="ECO:0000256" key="1">
    <source>
        <dbReference type="ARBA" id="ARBA00011073"/>
    </source>
</evidence>
<keyword evidence="2" id="KW-0732">Signal</keyword>
<dbReference type="EMBL" id="JAUJYO010000006">
    <property type="protein sequence ID" value="KAK1314908.1"/>
    <property type="molecule type" value="Genomic_DNA"/>
</dbReference>
<evidence type="ECO:0000313" key="5">
    <source>
        <dbReference type="Proteomes" id="UP001180020"/>
    </source>
</evidence>
<dbReference type="AlphaFoldDB" id="A0AAV9EMP9"/>
<dbReference type="Gene3D" id="3.40.50.200">
    <property type="entry name" value="Peptidase S8/S53 domain"/>
    <property type="match status" value="1"/>
</dbReference>
<dbReference type="InterPro" id="IPR037045">
    <property type="entry name" value="S8pro/Inhibitor_I9_sf"/>
</dbReference>
<dbReference type="GO" id="GO:0006508">
    <property type="term" value="P:proteolysis"/>
    <property type="evidence" value="ECO:0007669"/>
    <property type="project" value="UniProtKB-KW"/>
</dbReference>
<evidence type="ECO:0000256" key="2">
    <source>
        <dbReference type="ARBA" id="ARBA00022729"/>
    </source>
</evidence>
<reference evidence="4" key="2">
    <citation type="submission" date="2023-06" db="EMBL/GenBank/DDBJ databases">
        <authorList>
            <person name="Ma L."/>
            <person name="Liu K.-W."/>
            <person name="Li Z."/>
            <person name="Hsiao Y.-Y."/>
            <person name="Qi Y."/>
            <person name="Fu T."/>
            <person name="Tang G."/>
            <person name="Zhang D."/>
            <person name="Sun W.-H."/>
            <person name="Liu D.-K."/>
            <person name="Li Y."/>
            <person name="Chen G.-Z."/>
            <person name="Liu X.-D."/>
            <person name="Liao X.-Y."/>
            <person name="Jiang Y.-T."/>
            <person name="Yu X."/>
            <person name="Hao Y."/>
            <person name="Huang J."/>
            <person name="Zhao X.-W."/>
            <person name="Ke S."/>
            <person name="Chen Y.-Y."/>
            <person name="Wu W.-L."/>
            <person name="Hsu J.-L."/>
            <person name="Lin Y.-F."/>
            <person name="Huang M.-D."/>
            <person name="Li C.-Y."/>
            <person name="Huang L."/>
            <person name="Wang Z.-W."/>
            <person name="Zhao X."/>
            <person name="Zhong W.-Y."/>
            <person name="Peng D.-H."/>
            <person name="Ahmad S."/>
            <person name="Lan S."/>
            <person name="Zhang J.-S."/>
            <person name="Tsai W.-C."/>
            <person name="Van De Peer Y."/>
            <person name="Liu Z.-J."/>
        </authorList>
    </citation>
    <scope>NUCLEOTIDE SEQUENCE</scope>
    <source>
        <strain evidence="4">CP</strain>
        <tissue evidence="4">Leaves</tissue>
    </source>
</reference>
<dbReference type="PANTHER" id="PTHR10795">
    <property type="entry name" value="PROPROTEIN CONVERTASE SUBTILISIN/KEXIN"/>
    <property type="match status" value="1"/>
</dbReference>
<dbReference type="InterPro" id="IPR036852">
    <property type="entry name" value="Peptidase_S8/S53_dom_sf"/>
</dbReference>